<dbReference type="OrthoDB" id="9999834at2"/>
<evidence type="ECO:0000313" key="2">
    <source>
        <dbReference type="Proteomes" id="UP000278962"/>
    </source>
</evidence>
<organism evidence="1 2">
    <name type="scientific">Solirubrobacter pauli</name>
    <dbReference type="NCBI Taxonomy" id="166793"/>
    <lineage>
        <taxon>Bacteria</taxon>
        <taxon>Bacillati</taxon>
        <taxon>Actinomycetota</taxon>
        <taxon>Thermoleophilia</taxon>
        <taxon>Solirubrobacterales</taxon>
        <taxon>Solirubrobacteraceae</taxon>
        <taxon>Solirubrobacter</taxon>
    </lineage>
</organism>
<dbReference type="EMBL" id="RBIL01000002">
    <property type="protein sequence ID" value="RKQ86175.1"/>
    <property type="molecule type" value="Genomic_DNA"/>
</dbReference>
<evidence type="ECO:0000313" key="1">
    <source>
        <dbReference type="EMBL" id="RKQ86175.1"/>
    </source>
</evidence>
<name>A0A660KYM2_9ACTN</name>
<dbReference type="Proteomes" id="UP000278962">
    <property type="component" value="Unassembled WGS sequence"/>
</dbReference>
<reference evidence="1 2" key="1">
    <citation type="submission" date="2018-10" db="EMBL/GenBank/DDBJ databases">
        <title>Genomic Encyclopedia of Archaeal and Bacterial Type Strains, Phase II (KMG-II): from individual species to whole genera.</title>
        <authorList>
            <person name="Goeker M."/>
        </authorList>
    </citation>
    <scope>NUCLEOTIDE SEQUENCE [LARGE SCALE GENOMIC DNA]</scope>
    <source>
        <strain evidence="1 2">DSM 14954</strain>
    </source>
</reference>
<gene>
    <name evidence="1" type="ORF">C8N24_4185</name>
</gene>
<dbReference type="AlphaFoldDB" id="A0A660KYM2"/>
<dbReference type="RefSeq" id="WP_121253691.1">
    <property type="nucleotide sequence ID" value="NZ_RBIL01000002.1"/>
</dbReference>
<proteinExistence type="predicted"/>
<protein>
    <submittedName>
        <fullName evidence="1">Uncharacterized protein</fullName>
    </submittedName>
</protein>
<sequence>MIERYVVPREADDAFLADYAADAPAGHALYRALRDDAPCRYVSVPGPPRDGALVVADADDATWRTATAAFAGRQGYLGAERHGPVGIAHWSSPLMYARAVDALGDLLSGARTVVYARVIPL</sequence>
<keyword evidence="2" id="KW-1185">Reference proteome</keyword>
<accession>A0A660KYM2</accession>
<comment type="caution">
    <text evidence="1">The sequence shown here is derived from an EMBL/GenBank/DDBJ whole genome shotgun (WGS) entry which is preliminary data.</text>
</comment>